<keyword evidence="1" id="KW-1133">Transmembrane helix</keyword>
<name>A0ABS9SGT5_9BACT</name>
<gene>
    <name evidence="2" type="ORF">MKP09_06495</name>
</gene>
<dbReference type="Pfam" id="PF13430">
    <property type="entry name" value="DUF4112"/>
    <property type="match status" value="1"/>
</dbReference>
<reference evidence="2 3" key="1">
    <citation type="submission" date="2022-02" db="EMBL/GenBank/DDBJ databases">
        <authorList>
            <person name="Min J."/>
        </authorList>
    </citation>
    <scope>NUCLEOTIDE SEQUENCE [LARGE SCALE GENOMIC DNA]</scope>
    <source>
        <strain evidence="2 3">GR10-1</strain>
    </source>
</reference>
<keyword evidence="1" id="KW-0472">Membrane</keyword>
<evidence type="ECO:0000313" key="3">
    <source>
        <dbReference type="Proteomes" id="UP001202248"/>
    </source>
</evidence>
<keyword evidence="1" id="KW-0812">Transmembrane</keyword>
<feature type="transmembrane region" description="Helical" evidence="1">
    <location>
        <begin position="103"/>
        <end position="123"/>
    </location>
</feature>
<keyword evidence="3" id="KW-1185">Reference proteome</keyword>
<comment type="caution">
    <text evidence="2">The sequence shown here is derived from an EMBL/GenBank/DDBJ whole genome shotgun (WGS) entry which is preliminary data.</text>
</comment>
<dbReference type="PANTHER" id="PTHR35519">
    <property type="entry name" value="MEMBRANE PROTEINS"/>
    <property type="match status" value="1"/>
</dbReference>
<dbReference type="PANTHER" id="PTHR35519:SF2">
    <property type="entry name" value="PH DOMAIN PROTEIN"/>
    <property type="match status" value="1"/>
</dbReference>
<dbReference type="Proteomes" id="UP001202248">
    <property type="component" value="Unassembled WGS sequence"/>
</dbReference>
<proteinExistence type="predicted"/>
<organism evidence="2 3">
    <name type="scientific">Niabella ginsengisoli</name>
    <dbReference type="NCBI Taxonomy" id="522298"/>
    <lineage>
        <taxon>Bacteria</taxon>
        <taxon>Pseudomonadati</taxon>
        <taxon>Bacteroidota</taxon>
        <taxon>Chitinophagia</taxon>
        <taxon>Chitinophagales</taxon>
        <taxon>Chitinophagaceae</taxon>
        <taxon>Niabella</taxon>
    </lineage>
</organism>
<feature type="transmembrane region" description="Helical" evidence="1">
    <location>
        <begin position="20"/>
        <end position="41"/>
    </location>
</feature>
<sequence length="135" mass="14716">MDEQFSIGGFKFGLDPILNLIPVAGDISGYIISISLIITMVKHGASGRLAAKMLVNATLDALIGAIPVLGWVFDFTYKANTRNLKLLSEHYTEGKHRGSARPVIVGIIITMFIVLALIVYLIISVLQWTESALGW</sequence>
<accession>A0ABS9SGT5</accession>
<evidence type="ECO:0000313" key="2">
    <source>
        <dbReference type="EMBL" id="MCH5597579.1"/>
    </source>
</evidence>
<dbReference type="EMBL" id="JAKWBL010000001">
    <property type="protein sequence ID" value="MCH5597579.1"/>
    <property type="molecule type" value="Genomic_DNA"/>
</dbReference>
<protein>
    <submittedName>
        <fullName evidence="2">DUF4112 domain-containing protein</fullName>
    </submittedName>
</protein>
<evidence type="ECO:0000256" key="1">
    <source>
        <dbReference type="SAM" id="Phobius"/>
    </source>
</evidence>
<dbReference type="InterPro" id="IPR025187">
    <property type="entry name" value="DUF4112"/>
</dbReference>
<feature type="transmembrane region" description="Helical" evidence="1">
    <location>
        <begin position="53"/>
        <end position="73"/>
    </location>
</feature>